<accession>A0A8H5MT81</accession>
<keyword evidence="2" id="KW-1185">Reference proteome</keyword>
<gene>
    <name evidence="1" type="ORF">FMEXI_8761</name>
</gene>
<comment type="caution">
    <text evidence="1">The sequence shown here is derived from an EMBL/GenBank/DDBJ whole genome shotgun (WGS) entry which is preliminary data.</text>
</comment>
<organism evidence="1 2">
    <name type="scientific">Fusarium mexicanum</name>
    <dbReference type="NCBI Taxonomy" id="751941"/>
    <lineage>
        <taxon>Eukaryota</taxon>
        <taxon>Fungi</taxon>
        <taxon>Dikarya</taxon>
        <taxon>Ascomycota</taxon>
        <taxon>Pezizomycotina</taxon>
        <taxon>Sordariomycetes</taxon>
        <taxon>Hypocreomycetidae</taxon>
        <taxon>Hypocreales</taxon>
        <taxon>Nectriaceae</taxon>
        <taxon>Fusarium</taxon>
        <taxon>Fusarium fujikuroi species complex</taxon>
    </lineage>
</organism>
<dbReference type="AlphaFoldDB" id="A0A8H5MT81"/>
<dbReference type="Proteomes" id="UP000522262">
    <property type="component" value="Unassembled WGS sequence"/>
</dbReference>
<sequence length="122" mass="13818">MSVKIAATNHTRREFANTYHQVRQLGEHSLAHLVRLGNDCGQGTDGGPRDGHLGWEQDSMSFKLQARYLVLHPGKTVYKHQGTIHYVLRKHSDPTLITDGFGRVASCYLELNIMDDTGRYRP</sequence>
<protein>
    <submittedName>
        <fullName evidence="1">Uncharacterized protein</fullName>
    </submittedName>
</protein>
<dbReference type="EMBL" id="JAAOAM010000198">
    <property type="protein sequence ID" value="KAF5539903.1"/>
    <property type="molecule type" value="Genomic_DNA"/>
</dbReference>
<proteinExistence type="predicted"/>
<evidence type="ECO:0000313" key="1">
    <source>
        <dbReference type="EMBL" id="KAF5539903.1"/>
    </source>
</evidence>
<reference evidence="1 2" key="1">
    <citation type="submission" date="2020-05" db="EMBL/GenBank/DDBJ databases">
        <title>Identification and distribution of gene clusters putatively required for synthesis of sphingolipid metabolism inhibitors in phylogenetically diverse species of the filamentous fungus Fusarium.</title>
        <authorList>
            <person name="Kim H.-S."/>
            <person name="Busman M."/>
            <person name="Brown D.W."/>
            <person name="Divon H."/>
            <person name="Uhlig S."/>
            <person name="Proctor R.H."/>
        </authorList>
    </citation>
    <scope>NUCLEOTIDE SEQUENCE [LARGE SCALE GENOMIC DNA]</scope>
    <source>
        <strain evidence="1 2">NRRL 53147</strain>
    </source>
</reference>
<name>A0A8H5MT81_9HYPO</name>
<evidence type="ECO:0000313" key="2">
    <source>
        <dbReference type="Proteomes" id="UP000522262"/>
    </source>
</evidence>